<evidence type="ECO:0000313" key="2">
    <source>
        <dbReference type="Proteomes" id="UP000271087"/>
    </source>
</evidence>
<keyword evidence="2" id="KW-1185">Reference proteome</keyword>
<dbReference type="EMBL" id="UYRW01013199">
    <property type="protein sequence ID" value="VDN00480.1"/>
    <property type="molecule type" value="Genomic_DNA"/>
</dbReference>
<reference evidence="1 2" key="1">
    <citation type="submission" date="2018-08" db="EMBL/GenBank/DDBJ databases">
        <authorList>
            <person name="Laetsch R D."/>
            <person name="Stevens L."/>
            <person name="Kumar S."/>
            <person name="Blaxter L. M."/>
        </authorList>
    </citation>
    <scope>NUCLEOTIDE SEQUENCE [LARGE SCALE GENOMIC DNA]</scope>
</reference>
<accession>A0A3P7KGA4</accession>
<name>A0A3P7KGA4_ONCOC</name>
<organism evidence="1 2">
    <name type="scientific">Onchocerca ochengi</name>
    <name type="common">Filarial nematode worm</name>
    <dbReference type="NCBI Taxonomy" id="42157"/>
    <lineage>
        <taxon>Eukaryota</taxon>
        <taxon>Metazoa</taxon>
        <taxon>Ecdysozoa</taxon>
        <taxon>Nematoda</taxon>
        <taxon>Chromadorea</taxon>
        <taxon>Rhabditida</taxon>
        <taxon>Spirurina</taxon>
        <taxon>Spiruromorpha</taxon>
        <taxon>Filarioidea</taxon>
        <taxon>Onchocercidae</taxon>
        <taxon>Onchocerca</taxon>
    </lineage>
</organism>
<proteinExistence type="predicted"/>
<feature type="non-terminal residue" evidence="1">
    <location>
        <position position="1"/>
    </location>
</feature>
<dbReference type="AlphaFoldDB" id="A0A3P7KGA4"/>
<protein>
    <submittedName>
        <fullName evidence="1">Uncharacterized protein</fullName>
    </submittedName>
</protein>
<sequence length="17" mass="2029">HSDRLFPLTFPIDPNFL</sequence>
<evidence type="ECO:0000313" key="1">
    <source>
        <dbReference type="EMBL" id="VDN00480.1"/>
    </source>
</evidence>
<dbReference type="Proteomes" id="UP000271087">
    <property type="component" value="Unassembled WGS sequence"/>
</dbReference>
<gene>
    <name evidence="1" type="ORF">NOO_LOCUS13047</name>
</gene>